<evidence type="ECO:0000313" key="2">
    <source>
        <dbReference type="EMBL" id="OQO95018.1"/>
    </source>
</evidence>
<dbReference type="Gene3D" id="3.30.70.100">
    <property type="match status" value="2"/>
</dbReference>
<dbReference type="Proteomes" id="UP000192591">
    <property type="component" value="Unassembled WGS sequence"/>
</dbReference>
<accession>A0A1V9ADB2</accession>
<reference evidence="2 3" key="1">
    <citation type="submission" date="2017-02" db="EMBL/GenBank/DDBJ databases">
        <title>Draft genome of Saccharomonospora sp. 154.</title>
        <authorList>
            <person name="Alonso-Carmona G.S."/>
            <person name="De La Haba R."/>
            <person name="Vera-Gargallo B."/>
            <person name="Sandoval-Trujillo A.H."/>
            <person name="Ramirez-Duran N."/>
            <person name="Ventosa A."/>
        </authorList>
    </citation>
    <scope>NUCLEOTIDE SEQUENCE [LARGE SCALE GENOMIC DNA]</scope>
    <source>
        <strain evidence="2 3">LRS4.154</strain>
    </source>
</reference>
<keyword evidence="3" id="KW-1185">Reference proteome</keyword>
<evidence type="ECO:0000313" key="3">
    <source>
        <dbReference type="Proteomes" id="UP000192591"/>
    </source>
</evidence>
<comment type="caution">
    <text evidence="2">The sequence shown here is derived from an EMBL/GenBank/DDBJ whole genome shotgun (WGS) entry which is preliminary data.</text>
</comment>
<organism evidence="2 3">
    <name type="scientific">Saccharomonospora piscinae</name>
    <dbReference type="NCBI Taxonomy" id="687388"/>
    <lineage>
        <taxon>Bacteria</taxon>
        <taxon>Bacillati</taxon>
        <taxon>Actinomycetota</taxon>
        <taxon>Actinomycetes</taxon>
        <taxon>Pseudonocardiales</taxon>
        <taxon>Pseudonocardiaceae</taxon>
        <taxon>Saccharomonospora</taxon>
    </lineage>
</organism>
<dbReference type="RefSeq" id="WP_167305420.1">
    <property type="nucleotide sequence ID" value="NZ_MWIH01000002.1"/>
</dbReference>
<dbReference type="AlphaFoldDB" id="A0A1V9ADB2"/>
<proteinExistence type="predicted"/>
<sequence>MTEHTETHTETSPLPDVSRTDADAAVVRTLTLDAPDPVAQRRTAEAALRRWGAAPPAGLLSHSVLLGTDERTVSQYTQWADVDALPGEEHEAGAWGSPVVARVYRSVPPAQRVRARMVVLISFDLDTAATGRAFVDELLASHHPLSTGAAEVDNLGASHFHLSVDGSKMINWAEFAAENTHQRLVETRLREDDPVPRLVASTPGLTGRGFRRYRPYGTVTGGHPS</sequence>
<gene>
    <name evidence="2" type="ORF">B1813_02870</name>
</gene>
<feature type="region of interest" description="Disordered" evidence="1">
    <location>
        <begin position="1"/>
        <end position="20"/>
    </location>
</feature>
<protein>
    <recommendedName>
        <fullName evidence="4">Antibiotic biosynthesis monooxygenase</fullName>
    </recommendedName>
</protein>
<name>A0A1V9ADB2_SACPI</name>
<dbReference type="EMBL" id="MWIH01000002">
    <property type="protein sequence ID" value="OQO95018.1"/>
    <property type="molecule type" value="Genomic_DNA"/>
</dbReference>
<evidence type="ECO:0000256" key="1">
    <source>
        <dbReference type="SAM" id="MobiDB-lite"/>
    </source>
</evidence>
<evidence type="ECO:0008006" key="4">
    <source>
        <dbReference type="Google" id="ProtNLM"/>
    </source>
</evidence>